<keyword evidence="1" id="KW-0812">Transmembrane</keyword>
<keyword evidence="1" id="KW-0472">Membrane</keyword>
<comment type="caution">
    <text evidence="2">The sequence shown here is derived from an EMBL/GenBank/DDBJ whole genome shotgun (WGS) entry which is preliminary data.</text>
</comment>
<evidence type="ECO:0000313" key="2">
    <source>
        <dbReference type="EMBL" id="MEW2365003.1"/>
    </source>
</evidence>
<feature type="transmembrane region" description="Helical" evidence="1">
    <location>
        <begin position="163"/>
        <end position="188"/>
    </location>
</feature>
<feature type="transmembrane region" description="Helical" evidence="1">
    <location>
        <begin position="55"/>
        <end position="84"/>
    </location>
</feature>
<sequence length="240" mass="25979">MASHETETDGHGAGLTVTTAAFAFLLLRLFAVSGYDWHTAFAVLHTLDLDDTIGLVLGTVMADSFASVLFLALLLPVAVLRLVLEARAMREARNRAQEEGRPAERPDLAGAMLLLIAVVAVAAYVGTFHSWWVVLLMAAAGGLVLGISYGVRAGGRLRRAALWATRHLVALAGLAMLLGAATITTPWVPLERIEMRGGEDLRGYVMQAEPGFLKVLTAHEREFLILTDQDVRSREELAEH</sequence>
<protein>
    <submittedName>
        <fullName evidence="2">Uncharacterized protein</fullName>
    </submittedName>
</protein>
<proteinExistence type="predicted"/>
<feature type="transmembrane region" description="Helical" evidence="1">
    <location>
        <begin position="12"/>
        <end position="35"/>
    </location>
</feature>
<evidence type="ECO:0000313" key="3">
    <source>
        <dbReference type="Proteomes" id="UP001553843"/>
    </source>
</evidence>
<dbReference type="EMBL" id="JBEYRS010000010">
    <property type="protein sequence ID" value="MEW2365003.1"/>
    <property type="molecule type" value="Genomic_DNA"/>
</dbReference>
<organism evidence="2 3">
    <name type="scientific">Streptomyces huasconensis</name>
    <dbReference type="NCBI Taxonomy" id="1854574"/>
    <lineage>
        <taxon>Bacteria</taxon>
        <taxon>Bacillati</taxon>
        <taxon>Actinomycetota</taxon>
        <taxon>Actinomycetes</taxon>
        <taxon>Kitasatosporales</taxon>
        <taxon>Streptomycetaceae</taxon>
        <taxon>Streptomyces</taxon>
    </lineage>
</organism>
<dbReference type="RefSeq" id="WP_359781736.1">
    <property type="nucleotide sequence ID" value="NZ_JBEYRR010000010.1"/>
</dbReference>
<keyword evidence="1" id="KW-1133">Transmembrane helix</keyword>
<reference evidence="2 3" key="1">
    <citation type="submission" date="2024-06" db="EMBL/GenBank/DDBJ databases">
        <title>The Natural Products Discovery Center: Release of the First 8490 Sequenced Strains for Exploring Actinobacteria Biosynthetic Diversity.</title>
        <authorList>
            <person name="Kalkreuter E."/>
            <person name="Kautsar S.A."/>
            <person name="Yang D."/>
            <person name="Bader C.D."/>
            <person name="Teijaro C.N."/>
            <person name="Fluegel L."/>
            <person name="Davis C.M."/>
            <person name="Simpson J.R."/>
            <person name="Lauterbach L."/>
            <person name="Steele A.D."/>
            <person name="Gui C."/>
            <person name="Meng S."/>
            <person name="Li G."/>
            <person name="Viehrig K."/>
            <person name="Ye F."/>
            <person name="Su P."/>
            <person name="Kiefer A.F."/>
            <person name="Nichols A."/>
            <person name="Cepeda A.J."/>
            <person name="Yan W."/>
            <person name="Fan B."/>
            <person name="Jiang Y."/>
            <person name="Adhikari A."/>
            <person name="Zheng C.-J."/>
            <person name="Schuster L."/>
            <person name="Cowan T.M."/>
            <person name="Smanski M.J."/>
            <person name="Chevrette M.G."/>
            <person name="De Carvalho L.P.S."/>
            <person name="Shen B."/>
        </authorList>
    </citation>
    <scope>NUCLEOTIDE SEQUENCE [LARGE SCALE GENOMIC DNA]</scope>
    <source>
        <strain evidence="2 3">NPDC047833</strain>
    </source>
</reference>
<dbReference type="Proteomes" id="UP001553843">
    <property type="component" value="Unassembled WGS sequence"/>
</dbReference>
<accession>A0ABV3LZY5</accession>
<gene>
    <name evidence="2" type="ORF">AB0887_24035</name>
</gene>
<feature type="transmembrane region" description="Helical" evidence="1">
    <location>
        <begin position="131"/>
        <end position="151"/>
    </location>
</feature>
<keyword evidence="3" id="KW-1185">Reference proteome</keyword>
<name>A0ABV3LZY5_9ACTN</name>
<feature type="transmembrane region" description="Helical" evidence="1">
    <location>
        <begin position="105"/>
        <end position="125"/>
    </location>
</feature>
<evidence type="ECO:0000256" key="1">
    <source>
        <dbReference type="SAM" id="Phobius"/>
    </source>
</evidence>